<dbReference type="InterPro" id="IPR011006">
    <property type="entry name" value="CheY-like_superfamily"/>
</dbReference>
<feature type="domain" description="Response regulatory" evidence="7">
    <location>
        <begin position="4"/>
        <end position="122"/>
    </location>
</feature>
<dbReference type="Gene3D" id="3.40.50.2300">
    <property type="match status" value="1"/>
</dbReference>
<dbReference type="CDD" id="cd17535">
    <property type="entry name" value="REC_NarL-like"/>
    <property type="match status" value="1"/>
</dbReference>
<organism evidence="8 9">
    <name type="scientific">Streptomyces albiaxialis</name>
    <dbReference type="NCBI Taxonomy" id="329523"/>
    <lineage>
        <taxon>Bacteria</taxon>
        <taxon>Bacillati</taxon>
        <taxon>Actinomycetota</taxon>
        <taxon>Actinomycetes</taxon>
        <taxon>Kitasatosporales</taxon>
        <taxon>Streptomycetaceae</taxon>
        <taxon>Streptomyces</taxon>
    </lineage>
</organism>
<dbReference type="PANTHER" id="PTHR43214:SF24">
    <property type="entry name" value="TRANSCRIPTIONAL REGULATORY PROTEIN NARL-RELATED"/>
    <property type="match status" value="1"/>
</dbReference>
<evidence type="ECO:0000256" key="5">
    <source>
        <dbReference type="PROSITE-ProRule" id="PRU00169"/>
    </source>
</evidence>
<gene>
    <name evidence="8" type="ORF">GCM10009801_80270</name>
</gene>
<dbReference type="InterPro" id="IPR000792">
    <property type="entry name" value="Tscrpt_reg_LuxR_C"/>
</dbReference>
<dbReference type="PROSITE" id="PS50110">
    <property type="entry name" value="RESPONSE_REGULATORY"/>
    <property type="match status" value="1"/>
</dbReference>
<evidence type="ECO:0000313" key="9">
    <source>
        <dbReference type="Proteomes" id="UP001500016"/>
    </source>
</evidence>
<evidence type="ECO:0000259" key="6">
    <source>
        <dbReference type="PROSITE" id="PS50043"/>
    </source>
</evidence>
<feature type="modified residue" description="4-aspartylphosphate" evidence="5">
    <location>
        <position position="55"/>
    </location>
</feature>
<dbReference type="EMBL" id="BAAAPE010000030">
    <property type="protein sequence ID" value="GAA2104563.1"/>
    <property type="molecule type" value="Genomic_DNA"/>
</dbReference>
<dbReference type="SUPFAM" id="SSF46894">
    <property type="entry name" value="C-terminal effector domain of the bipartite response regulators"/>
    <property type="match status" value="1"/>
</dbReference>
<dbReference type="PROSITE" id="PS50043">
    <property type="entry name" value="HTH_LUXR_2"/>
    <property type="match status" value="1"/>
</dbReference>
<dbReference type="Proteomes" id="UP001500016">
    <property type="component" value="Unassembled WGS sequence"/>
</dbReference>
<dbReference type="PROSITE" id="PS00622">
    <property type="entry name" value="HTH_LUXR_1"/>
    <property type="match status" value="1"/>
</dbReference>
<keyword evidence="4" id="KW-0804">Transcription</keyword>
<dbReference type="InterPro" id="IPR016032">
    <property type="entry name" value="Sig_transdc_resp-reg_C-effctor"/>
</dbReference>
<evidence type="ECO:0000313" key="8">
    <source>
        <dbReference type="EMBL" id="GAA2104563.1"/>
    </source>
</evidence>
<feature type="domain" description="HTH luxR-type" evidence="6">
    <location>
        <begin position="150"/>
        <end position="215"/>
    </location>
</feature>
<dbReference type="SUPFAM" id="SSF52172">
    <property type="entry name" value="CheY-like"/>
    <property type="match status" value="1"/>
</dbReference>
<keyword evidence="3" id="KW-0238">DNA-binding</keyword>
<dbReference type="InterPro" id="IPR001789">
    <property type="entry name" value="Sig_transdc_resp-reg_receiver"/>
</dbReference>
<dbReference type="SMART" id="SM00421">
    <property type="entry name" value="HTH_LUXR"/>
    <property type="match status" value="1"/>
</dbReference>
<dbReference type="Pfam" id="PF00196">
    <property type="entry name" value="GerE"/>
    <property type="match status" value="1"/>
</dbReference>
<dbReference type="Pfam" id="PF00072">
    <property type="entry name" value="Response_reg"/>
    <property type="match status" value="1"/>
</dbReference>
<evidence type="ECO:0000256" key="4">
    <source>
        <dbReference type="ARBA" id="ARBA00023163"/>
    </source>
</evidence>
<keyword evidence="2" id="KW-0805">Transcription regulation</keyword>
<protein>
    <submittedName>
        <fullName evidence="8">Response regulator transcription factor</fullName>
    </submittedName>
</protein>
<reference evidence="8 9" key="1">
    <citation type="journal article" date="2019" name="Int. J. Syst. Evol. Microbiol.">
        <title>The Global Catalogue of Microorganisms (GCM) 10K type strain sequencing project: providing services to taxonomists for standard genome sequencing and annotation.</title>
        <authorList>
            <consortium name="The Broad Institute Genomics Platform"/>
            <consortium name="The Broad Institute Genome Sequencing Center for Infectious Disease"/>
            <person name="Wu L."/>
            <person name="Ma J."/>
        </authorList>
    </citation>
    <scope>NUCLEOTIDE SEQUENCE [LARGE SCALE GENOMIC DNA]</scope>
    <source>
        <strain evidence="8 9">JCM 15478</strain>
    </source>
</reference>
<dbReference type="RefSeq" id="WP_344535705.1">
    <property type="nucleotide sequence ID" value="NZ_BAAAPE010000030.1"/>
</dbReference>
<dbReference type="PANTHER" id="PTHR43214">
    <property type="entry name" value="TWO-COMPONENT RESPONSE REGULATOR"/>
    <property type="match status" value="1"/>
</dbReference>
<evidence type="ECO:0000259" key="7">
    <source>
        <dbReference type="PROSITE" id="PS50110"/>
    </source>
</evidence>
<name>A0ABN2X5B9_9ACTN</name>
<evidence type="ECO:0000256" key="3">
    <source>
        <dbReference type="ARBA" id="ARBA00023125"/>
    </source>
</evidence>
<proteinExistence type="predicted"/>
<dbReference type="CDD" id="cd06170">
    <property type="entry name" value="LuxR_C_like"/>
    <property type="match status" value="1"/>
</dbReference>
<evidence type="ECO:0000256" key="2">
    <source>
        <dbReference type="ARBA" id="ARBA00023015"/>
    </source>
</evidence>
<keyword evidence="9" id="KW-1185">Reference proteome</keyword>
<dbReference type="InterPro" id="IPR058245">
    <property type="entry name" value="NreC/VraR/RcsB-like_REC"/>
</dbReference>
<dbReference type="PRINTS" id="PR00038">
    <property type="entry name" value="HTHLUXR"/>
</dbReference>
<dbReference type="InterPro" id="IPR039420">
    <property type="entry name" value="WalR-like"/>
</dbReference>
<comment type="caution">
    <text evidence="8">The sequence shown here is derived from an EMBL/GenBank/DDBJ whole genome shotgun (WGS) entry which is preliminary data.</text>
</comment>
<sequence>MTIRVLLADDQALLAGTFKILIDACDDMEVVGLAEHGTQAVELTRATAPDVVAMDIRMPGKDGLIAAEEITRSEALDKVRVLILTTFETDEYVARALRAGVSGFLGKGVAPTELLSAIRTVAAGDMVLSPLATRAVVARYLATPGPPTAVPQELETLTSREREVLALAAKGLTNDEIAELLHLSPLTVRTFIQRIMTKLDARHRAQVVALAYQTGFVRVHQPPDH</sequence>
<accession>A0ABN2X5B9</accession>
<keyword evidence="1 5" id="KW-0597">Phosphoprotein</keyword>
<dbReference type="SMART" id="SM00448">
    <property type="entry name" value="REC"/>
    <property type="match status" value="1"/>
</dbReference>
<evidence type="ECO:0000256" key="1">
    <source>
        <dbReference type="ARBA" id="ARBA00022553"/>
    </source>
</evidence>